<dbReference type="EMBL" id="FNHE01000012">
    <property type="protein sequence ID" value="SDN10837.1"/>
    <property type="molecule type" value="Genomic_DNA"/>
</dbReference>
<dbReference type="STRING" id="1137991.SAMN05660642_04060"/>
<protein>
    <submittedName>
        <fullName evidence="2">Uncharacterized protein</fullName>
    </submittedName>
</protein>
<reference evidence="3" key="1">
    <citation type="submission" date="2016-10" db="EMBL/GenBank/DDBJ databases">
        <authorList>
            <person name="Varghese N."/>
            <person name="Submissions S."/>
        </authorList>
    </citation>
    <scope>NUCLEOTIDE SEQUENCE [LARGE SCALE GENOMIC DNA]</scope>
    <source>
        <strain evidence="3">DSM 45419</strain>
    </source>
</reference>
<keyword evidence="3" id="KW-1185">Reference proteome</keyword>
<sequence length="82" mass="8896">MLAVDSVFSSHVRSAAPARHPAGNTRHPTRVRAVPLHDPDGTVRGWLGLNADLEDSAERPDTREPASPLPGRLASARGRWVR</sequence>
<dbReference type="RefSeq" id="WP_091222667.1">
    <property type="nucleotide sequence ID" value="NZ_FNHE01000012.1"/>
</dbReference>
<gene>
    <name evidence="2" type="ORF">SAMN05660642_04060</name>
</gene>
<name>A0A1G9YPD7_9ACTN</name>
<evidence type="ECO:0000313" key="2">
    <source>
        <dbReference type="EMBL" id="SDN10837.1"/>
    </source>
</evidence>
<accession>A0A1G9YPD7</accession>
<organism evidence="2 3">
    <name type="scientific">Geodermatophilus siccatus</name>
    <dbReference type="NCBI Taxonomy" id="1137991"/>
    <lineage>
        <taxon>Bacteria</taxon>
        <taxon>Bacillati</taxon>
        <taxon>Actinomycetota</taxon>
        <taxon>Actinomycetes</taxon>
        <taxon>Geodermatophilales</taxon>
        <taxon>Geodermatophilaceae</taxon>
        <taxon>Geodermatophilus</taxon>
    </lineage>
</organism>
<evidence type="ECO:0000313" key="3">
    <source>
        <dbReference type="Proteomes" id="UP000198680"/>
    </source>
</evidence>
<proteinExistence type="predicted"/>
<evidence type="ECO:0000256" key="1">
    <source>
        <dbReference type="SAM" id="MobiDB-lite"/>
    </source>
</evidence>
<dbReference type="AlphaFoldDB" id="A0A1G9YPD7"/>
<feature type="region of interest" description="Disordered" evidence="1">
    <location>
        <begin position="1"/>
        <end position="82"/>
    </location>
</feature>
<dbReference type="Proteomes" id="UP000198680">
    <property type="component" value="Unassembled WGS sequence"/>
</dbReference>